<organism evidence="3 4">
    <name type="scientific">Owenia fusiformis</name>
    <name type="common">Polychaete worm</name>
    <dbReference type="NCBI Taxonomy" id="6347"/>
    <lineage>
        <taxon>Eukaryota</taxon>
        <taxon>Metazoa</taxon>
        <taxon>Spiralia</taxon>
        <taxon>Lophotrochozoa</taxon>
        <taxon>Annelida</taxon>
        <taxon>Polychaeta</taxon>
        <taxon>Sedentaria</taxon>
        <taxon>Canalipalpata</taxon>
        <taxon>Sabellida</taxon>
        <taxon>Oweniida</taxon>
        <taxon>Oweniidae</taxon>
        <taxon>Owenia</taxon>
    </lineage>
</organism>
<dbReference type="CDD" id="cd05930">
    <property type="entry name" value="A_NRPS"/>
    <property type="match status" value="1"/>
</dbReference>
<evidence type="ECO:0000313" key="4">
    <source>
        <dbReference type="Proteomes" id="UP000749559"/>
    </source>
</evidence>
<dbReference type="PANTHER" id="PTHR44845">
    <property type="entry name" value="CARRIER DOMAIN-CONTAINING PROTEIN"/>
    <property type="match status" value="1"/>
</dbReference>
<evidence type="ECO:0000256" key="2">
    <source>
        <dbReference type="ARBA" id="ARBA00022553"/>
    </source>
</evidence>
<dbReference type="InterPro" id="IPR036736">
    <property type="entry name" value="ACP-like_sf"/>
</dbReference>
<proteinExistence type="predicted"/>
<dbReference type="Gene3D" id="1.10.1200.10">
    <property type="entry name" value="ACP-like"/>
    <property type="match status" value="1"/>
</dbReference>
<evidence type="ECO:0000256" key="1">
    <source>
        <dbReference type="ARBA" id="ARBA00022450"/>
    </source>
</evidence>
<comment type="caution">
    <text evidence="3">The sequence shown here is derived from an EMBL/GenBank/DDBJ whole genome shotgun (WGS) entry which is preliminary data.</text>
</comment>
<dbReference type="SUPFAM" id="SSF56801">
    <property type="entry name" value="Acetyl-CoA synthetase-like"/>
    <property type="match status" value="1"/>
</dbReference>
<dbReference type="EMBL" id="CAIIXF020000001">
    <property type="protein sequence ID" value="CAH1772778.1"/>
    <property type="molecule type" value="Genomic_DNA"/>
</dbReference>
<reference evidence="3" key="1">
    <citation type="submission" date="2022-03" db="EMBL/GenBank/DDBJ databases">
        <authorList>
            <person name="Martin C."/>
        </authorList>
    </citation>
    <scope>NUCLEOTIDE SEQUENCE</scope>
</reference>
<sequence>MSERQLSILKGEENDNAGDFIHKVFENTVKGTIETSNGMKPIENQMAVRFGEETLTFGRLNKRANMVARIVLKRMVDNGIEVLNSPDKTISVFMEPSARRVIALISILKLGGAYVPMSSVFPPKRLQYILDEGKPICIFACGSNANNPTIQAVPVFNIDSILDEIEADSCTTVEDTNLTDADFAPMKDGLTGENPLICTLFTSGSTGTPKGVKLTHDSQLNIVNYYWDKTPFKQDETGCALLDLLFVDSIREMYTWLLKGRPLIILPQAVKQDPEMLIKAIEQYNITRLACVPVLLRNMLVCLNMHSIKNRLSHLKFIILGGEVVPSVLVRDFFSYFSDGHTLINGYGCTETAGDTTIDIFSSLEDAEKKTNDHIMSIGVPIYNTNVYIVDEKLEPVPMGEIGEVLCSGVCLSTGYTDTSRMNVFVKNTVLPSQGHELLFRVGDFGKIVDGRIFYQGRRDFQVKIRGYRVNVSELESVMQSHPGVDQATTIVHNSVSGMITLVAFYTAIEEKEASVESVTEFCSQYLPTYMMPHFEKIDKFPIQAIAGKIDRMALKAMYENKFNETVVESNTILHQYKQDEFGMKVLESVAKVIEIPVTKLIITKDFFQNGGTSANAMYTIADMKSKGVLLTVADFLGSSSLHDLIETLRQKKDNNVPASVIDTDTYELVNICTNSNYKDQAMVVLSDAFIRKDLLIIDVGCTFEQYMHHLKTFWPILEQDNISMGVVNRVTGKVVAAGMLLSSELDYEVAVEPELLYPIAALVMQAEEPARKAIAELGGKWLWSGSVATAKYVSDAENIRLIHMLEVETMRVARSLGYTGLITVNTHPVTIALAELEFGWKTIVRVPAKNFEYEGKAYFTKVEDDFVVAAQIKPLN</sequence>
<accession>A0A8J1UVK7</accession>
<dbReference type="AlphaFoldDB" id="A0A8J1UVK7"/>
<dbReference type="InterPro" id="IPR000873">
    <property type="entry name" value="AMP-dep_synth/lig_dom"/>
</dbReference>
<name>A0A8J1UVK7_OWEFU</name>
<dbReference type="InterPro" id="IPR045851">
    <property type="entry name" value="AMP-bd_C_sf"/>
</dbReference>
<dbReference type="Gene3D" id="3.40.50.12780">
    <property type="entry name" value="N-terminal domain of ligase-like"/>
    <property type="match status" value="1"/>
</dbReference>
<gene>
    <name evidence="3" type="ORF">OFUS_LOCUS489</name>
</gene>
<keyword evidence="4" id="KW-1185">Reference proteome</keyword>
<dbReference type="Proteomes" id="UP000749559">
    <property type="component" value="Unassembled WGS sequence"/>
</dbReference>
<dbReference type="PANTHER" id="PTHR44845:SF6">
    <property type="entry name" value="BETA-ALANINE-ACTIVATING ENZYME"/>
    <property type="match status" value="1"/>
</dbReference>
<dbReference type="OrthoDB" id="416786at2759"/>
<dbReference type="Gene3D" id="3.30.300.30">
    <property type="match status" value="1"/>
</dbReference>
<dbReference type="Gene3D" id="3.40.630.30">
    <property type="match status" value="1"/>
</dbReference>
<keyword evidence="2" id="KW-0597">Phosphoprotein</keyword>
<protein>
    <submittedName>
        <fullName evidence="3">Uncharacterized protein</fullName>
    </submittedName>
</protein>
<dbReference type="Pfam" id="PF00501">
    <property type="entry name" value="AMP-binding"/>
    <property type="match status" value="1"/>
</dbReference>
<dbReference type="InterPro" id="IPR042099">
    <property type="entry name" value="ANL_N_sf"/>
</dbReference>
<evidence type="ECO:0000313" key="3">
    <source>
        <dbReference type="EMBL" id="CAH1772778.1"/>
    </source>
</evidence>
<keyword evidence="1" id="KW-0596">Phosphopantetheine</keyword>